<dbReference type="SUPFAM" id="SSF48371">
    <property type="entry name" value="ARM repeat"/>
    <property type="match status" value="1"/>
</dbReference>
<dbReference type="InterPro" id="IPR051956">
    <property type="entry name" value="eIF2B_epsilon"/>
</dbReference>
<dbReference type="SMART" id="SM00515">
    <property type="entry name" value="eIF5C"/>
    <property type="match status" value="1"/>
</dbReference>
<accession>A0A9N9GIU9</accession>
<evidence type="ECO:0000256" key="1">
    <source>
        <dbReference type="SAM" id="MobiDB-lite"/>
    </source>
</evidence>
<dbReference type="InterPro" id="IPR016024">
    <property type="entry name" value="ARM-type_fold"/>
</dbReference>
<reference evidence="3" key="1">
    <citation type="submission" date="2021-06" db="EMBL/GenBank/DDBJ databases">
        <authorList>
            <person name="Kallberg Y."/>
            <person name="Tangrot J."/>
            <person name="Rosling A."/>
        </authorList>
    </citation>
    <scope>NUCLEOTIDE SEQUENCE</scope>
    <source>
        <strain evidence="3">IA702</strain>
    </source>
</reference>
<dbReference type="GO" id="GO:0005851">
    <property type="term" value="C:eukaryotic translation initiation factor 2B complex"/>
    <property type="evidence" value="ECO:0007669"/>
    <property type="project" value="TreeGrafter"/>
</dbReference>
<dbReference type="GO" id="GO:0005085">
    <property type="term" value="F:guanyl-nucleotide exchange factor activity"/>
    <property type="evidence" value="ECO:0007669"/>
    <property type="project" value="TreeGrafter"/>
</dbReference>
<dbReference type="EMBL" id="CAJVPJ010001826">
    <property type="protein sequence ID" value="CAG8605035.1"/>
    <property type="molecule type" value="Genomic_DNA"/>
</dbReference>
<dbReference type="OrthoDB" id="410307at2759"/>
<dbReference type="PROSITE" id="PS51363">
    <property type="entry name" value="W2"/>
    <property type="match status" value="1"/>
</dbReference>
<evidence type="ECO:0000259" key="2">
    <source>
        <dbReference type="PROSITE" id="PS51363"/>
    </source>
</evidence>
<comment type="caution">
    <text evidence="3">The sequence shown here is derived from an EMBL/GenBank/DDBJ whole genome shotgun (WGS) entry which is preliminary data.</text>
</comment>
<feature type="domain" description="W2" evidence="2">
    <location>
        <begin position="146"/>
        <end position="303"/>
    </location>
</feature>
<name>A0A9N9GIU9_9GLOM</name>
<gene>
    <name evidence="3" type="ORF">POCULU_LOCUS7667</name>
</gene>
<dbReference type="InterPro" id="IPR003307">
    <property type="entry name" value="W2_domain"/>
</dbReference>
<dbReference type="GO" id="GO:0031369">
    <property type="term" value="F:translation initiation factor binding"/>
    <property type="evidence" value="ECO:0007669"/>
    <property type="project" value="TreeGrafter"/>
</dbReference>
<evidence type="ECO:0000313" key="4">
    <source>
        <dbReference type="Proteomes" id="UP000789572"/>
    </source>
</evidence>
<feature type="region of interest" description="Disordered" evidence="1">
    <location>
        <begin position="38"/>
        <end position="102"/>
    </location>
</feature>
<dbReference type="GO" id="GO:0003743">
    <property type="term" value="F:translation initiation factor activity"/>
    <property type="evidence" value="ECO:0007669"/>
    <property type="project" value="TreeGrafter"/>
</dbReference>
<feature type="compositionally biased region" description="Basic and acidic residues" evidence="1">
    <location>
        <begin position="51"/>
        <end position="79"/>
    </location>
</feature>
<dbReference type="PANTHER" id="PTHR45887">
    <property type="entry name" value="TRANSLATION INITIATION FACTOR EIF-2B SUBUNIT EPSILON"/>
    <property type="match status" value="1"/>
</dbReference>
<organism evidence="3 4">
    <name type="scientific">Paraglomus occultum</name>
    <dbReference type="NCBI Taxonomy" id="144539"/>
    <lineage>
        <taxon>Eukaryota</taxon>
        <taxon>Fungi</taxon>
        <taxon>Fungi incertae sedis</taxon>
        <taxon>Mucoromycota</taxon>
        <taxon>Glomeromycotina</taxon>
        <taxon>Glomeromycetes</taxon>
        <taxon>Paraglomerales</taxon>
        <taxon>Paraglomeraceae</taxon>
        <taxon>Paraglomus</taxon>
    </lineage>
</organism>
<dbReference type="Proteomes" id="UP000789572">
    <property type="component" value="Unassembled WGS sequence"/>
</dbReference>
<dbReference type="Gene3D" id="1.25.40.180">
    <property type="match status" value="1"/>
</dbReference>
<proteinExistence type="predicted"/>
<feature type="compositionally biased region" description="Low complexity" evidence="1">
    <location>
        <begin position="80"/>
        <end position="90"/>
    </location>
</feature>
<evidence type="ECO:0000313" key="3">
    <source>
        <dbReference type="EMBL" id="CAG8605035.1"/>
    </source>
</evidence>
<dbReference type="PANTHER" id="PTHR45887:SF1">
    <property type="entry name" value="TRANSLATION INITIATION FACTOR EIF-2B SUBUNIT EPSILON"/>
    <property type="match status" value="1"/>
</dbReference>
<dbReference type="Pfam" id="PF02020">
    <property type="entry name" value="W2"/>
    <property type="match status" value="1"/>
</dbReference>
<dbReference type="AlphaFoldDB" id="A0A9N9GIU9"/>
<keyword evidence="4" id="KW-1185">Reference proteome</keyword>
<protein>
    <submittedName>
        <fullName evidence="3">2147_t:CDS:1</fullName>
    </submittedName>
</protein>
<sequence length="303" mass="35415">MVRGHYRVLEFVSLALSSCLSYGNKYVIKFEARTNELGSRHTDHGSANGDTDPRVDRTHKNSVEQKEKKDDKDQKEQKEVPSVPSSSSSPKTSNNGRRRLADNDTVTLKDLLKNEKIGDKKWIVEYSDDDFDKLRPAKKAESSKSNSDKQSHEDSLINEVKRIFAQSEAQSRTISDDIKDITRFEIRHDLSKQQLFVVLIRSLYEDATWEKVNKDLVKREKLFKKFVDSSQDQIAFLRSWEKFLLQHNRPLAAMLFKMFYDRDYVEEDSVLDWYGQSNESNEVRKKCEIFVNWLKNAEEEESD</sequence>